<keyword evidence="2" id="KW-1185">Reference proteome</keyword>
<evidence type="ECO:0000313" key="2">
    <source>
        <dbReference type="Proteomes" id="UP000430670"/>
    </source>
</evidence>
<name>A0A6I3SFD5_HELMO</name>
<organism evidence="1 2">
    <name type="scientific">Heliobacterium mobile</name>
    <name type="common">Heliobacillus mobilis</name>
    <dbReference type="NCBI Taxonomy" id="28064"/>
    <lineage>
        <taxon>Bacteria</taxon>
        <taxon>Bacillati</taxon>
        <taxon>Bacillota</taxon>
        <taxon>Clostridia</taxon>
        <taxon>Eubacteriales</taxon>
        <taxon>Heliobacteriaceae</taxon>
        <taxon>Heliobacterium</taxon>
    </lineage>
</organism>
<dbReference type="OrthoDB" id="1679953at2"/>
<protein>
    <submittedName>
        <fullName evidence="1">Uncharacterized protein</fullName>
    </submittedName>
</protein>
<reference evidence="1 2" key="1">
    <citation type="submission" date="2019-11" db="EMBL/GenBank/DDBJ databases">
        <title>Whole-genome sequence of a the green, strictly anaerobic photosynthetic bacterium Heliobacillus mobilis DSM 6151.</title>
        <authorList>
            <person name="Kyndt J.A."/>
            <person name="Meyer T.E."/>
        </authorList>
    </citation>
    <scope>NUCLEOTIDE SEQUENCE [LARGE SCALE GENOMIC DNA]</scope>
    <source>
        <strain evidence="1 2">DSM 6151</strain>
    </source>
</reference>
<dbReference type="RefSeq" id="WP_155474833.1">
    <property type="nucleotide sequence ID" value="NZ_WNKU01000001.1"/>
</dbReference>
<dbReference type="InterPro" id="IPR024411">
    <property type="entry name" value="Tail_terminator_phage"/>
</dbReference>
<sequence>MASFAENIARYIEAVGEGVTAETLFVDTQPDEPNDCVTVYDAGGDSPEPPEGWREIVIQVRCARHADGYEKVWRVLHAVLYPNAGVIEAGDEKYTVQLQEIPSIYSKDTRNRYNFAFRAIVQRIDDVTADPWLTGIADWTGHVLPGWLVYRGWQGNHRPSVTWRLSQNIQVINKNRGMFEIAKQFTGLVMGNTPNEQAAAVMQLVESLGSAIKIPLDIVNRRFLTVGDITAETKSDSLTVGQVSLTLRRMTARPRDEVPMMQFVGMQGGWR</sequence>
<dbReference type="AlphaFoldDB" id="A0A6I3SFD5"/>
<comment type="caution">
    <text evidence="1">The sequence shown here is derived from an EMBL/GenBank/DDBJ whole genome shotgun (WGS) entry which is preliminary data.</text>
</comment>
<dbReference type="Pfam" id="PF12691">
    <property type="entry name" value="Phage_tail_terminator_6"/>
    <property type="match status" value="1"/>
</dbReference>
<proteinExistence type="predicted"/>
<evidence type="ECO:0000313" key="1">
    <source>
        <dbReference type="EMBL" id="MTV47760.1"/>
    </source>
</evidence>
<dbReference type="EMBL" id="WNKU01000001">
    <property type="protein sequence ID" value="MTV47760.1"/>
    <property type="molecule type" value="Genomic_DNA"/>
</dbReference>
<dbReference type="Proteomes" id="UP000430670">
    <property type="component" value="Unassembled WGS sequence"/>
</dbReference>
<gene>
    <name evidence="1" type="ORF">GJ688_02025</name>
</gene>
<accession>A0A6I3SFD5</accession>